<feature type="region of interest" description="Disordered" evidence="2">
    <location>
        <begin position="254"/>
        <end position="275"/>
    </location>
</feature>
<gene>
    <name evidence="3" type="ORF">HERILL_LOCUS12609</name>
</gene>
<feature type="compositionally biased region" description="Basic and acidic residues" evidence="2">
    <location>
        <begin position="1037"/>
        <end position="1048"/>
    </location>
</feature>
<feature type="compositionally biased region" description="Polar residues" evidence="2">
    <location>
        <begin position="727"/>
        <end position="750"/>
    </location>
</feature>
<dbReference type="EMBL" id="LR899013">
    <property type="protein sequence ID" value="CAD7090101.1"/>
    <property type="molecule type" value="Genomic_DNA"/>
</dbReference>
<dbReference type="Proteomes" id="UP000594454">
    <property type="component" value="Chromosome 5"/>
</dbReference>
<dbReference type="InParanoid" id="A0A7R8V0Y3"/>
<feature type="region of interest" description="Disordered" evidence="2">
    <location>
        <begin position="125"/>
        <end position="174"/>
    </location>
</feature>
<feature type="compositionally biased region" description="Basic and acidic residues" evidence="2">
    <location>
        <begin position="925"/>
        <end position="940"/>
    </location>
</feature>
<feature type="compositionally biased region" description="Basic and acidic residues" evidence="2">
    <location>
        <begin position="1016"/>
        <end position="1030"/>
    </location>
</feature>
<feature type="region of interest" description="Disordered" evidence="2">
    <location>
        <begin position="669"/>
        <end position="693"/>
    </location>
</feature>
<keyword evidence="4" id="KW-1185">Reference proteome</keyword>
<evidence type="ECO:0000313" key="3">
    <source>
        <dbReference type="EMBL" id="CAD7090101.1"/>
    </source>
</evidence>
<keyword evidence="1" id="KW-0175">Coiled coil</keyword>
<protein>
    <submittedName>
        <fullName evidence="3">Uncharacterized protein</fullName>
    </submittedName>
</protein>
<name>A0A7R8V0Y3_HERIL</name>
<feature type="compositionally biased region" description="Polar residues" evidence="2">
    <location>
        <begin position="673"/>
        <end position="684"/>
    </location>
</feature>
<organism evidence="3 4">
    <name type="scientific">Hermetia illucens</name>
    <name type="common">Black soldier fly</name>
    <dbReference type="NCBI Taxonomy" id="343691"/>
    <lineage>
        <taxon>Eukaryota</taxon>
        <taxon>Metazoa</taxon>
        <taxon>Ecdysozoa</taxon>
        <taxon>Arthropoda</taxon>
        <taxon>Hexapoda</taxon>
        <taxon>Insecta</taxon>
        <taxon>Pterygota</taxon>
        <taxon>Neoptera</taxon>
        <taxon>Endopterygota</taxon>
        <taxon>Diptera</taxon>
        <taxon>Brachycera</taxon>
        <taxon>Stratiomyomorpha</taxon>
        <taxon>Stratiomyidae</taxon>
        <taxon>Hermetiinae</taxon>
        <taxon>Hermetia</taxon>
    </lineage>
</organism>
<feature type="compositionally biased region" description="Basic and acidic residues" evidence="2">
    <location>
        <begin position="773"/>
        <end position="785"/>
    </location>
</feature>
<evidence type="ECO:0000256" key="2">
    <source>
        <dbReference type="SAM" id="MobiDB-lite"/>
    </source>
</evidence>
<proteinExistence type="predicted"/>
<evidence type="ECO:0000313" key="4">
    <source>
        <dbReference type="Proteomes" id="UP000594454"/>
    </source>
</evidence>
<sequence>MDLLLLSPPKSQQPEQLRHVAAGTLGDPCQLANDLQLSDDSDSEESSSVGKPEQTVKGSFCLIKHISLLGDSTGQPPAVGNIRDLYQLANDLQLSDDSDSEESISVGKPEQTVKGSFCPIKHMPLLGDSTGQPPAVGTIRDPYQLANDPQLSDDSDSEESSSVGKPEQTVKGSFCPIKHMPLLGDSTGQPPAVGTIRDPYQLANDLQLSDDSDSEESVSVGKPEQTVKGSFCPIKHMPLLGDSAGQPPAVGTIRDPYQLANDPQLSDDSDSEESISVGKLEQTVKDSFWPIKHMPLLGDSTGQPSAVGTIRDPYQLANNLQLSDDSDSEESFSVGKPEQTVKGSPPKHMPLLGDSSEEPPAVLNNPKPWNKNLHSNGQTIARKGEDNFRSYHLADDLQLSDDSDFEDVSVKPKQVSDPFRKEIPLVNPGTVAIRGANEEDVRKQVGSCLPTLQYFNGIITGNGSYSLVNDLELSEDSDSDNVFGAGRPKQVSVSRSSRAENKSVLNIGDPFHAPIKRMPEEFVKGEVNVMALSEDSDSHNAFGAVQPEQESAEKGLSQSESFRKSIGMPSSALQHSQEKKIISSKLVKPVADSTVKLAPAFGDTKADGRTIQTKPLHRIHSEEQRAQGLSKHEVTLDMTGHNPQKVDTTANIEMYNGRRTTKPIKVAAVLPSGSRSEPKSSNPSLDPLPENFTLPVARKVRTSKFSKQEIENQISRGKELLQKKSENNVNCEGQSQSNGRRGKNMSNSELPSKKAAANISEEPDGRKQNIFKEIGRLVADSEKIQPKTTKPNKRDEHEKRASKGSENEALISCGKEKKRNSANESKLPEHNTSEQKGGLSKVSEAFQKKPVSPRESVRSSDLINKTEANRDGKTERRRKKSPNVHNKKEGRKGEAHQELLHKMDKAKPHKRNTKEMLGLKSSTVNDEKRREGKTDRRTEKSPNVVHNKNEGRKGEAQKELLHKMDEPKPHKRNAKEMLGSKTSIEKDEKTEGNFTQEPEPPRKKHKKEIKTPMADSKMRISEDGTNDKHERKSSKGSHGENKDIRTEASRSQCKEMPSSKMASKSLKIEETANAPAINEDFKQDPGVKNLSDIDKFKILRQEYIALMELLKKPANLVVELKSVLDQKMISGTTKEVMALKETILIVGRELRSESFQSQKRKLKQLQDQLESLKQSIRNGNTNCTLAF</sequence>
<feature type="compositionally biased region" description="Basic and acidic residues" evidence="2">
    <location>
        <begin position="792"/>
        <end position="806"/>
    </location>
</feature>
<feature type="region of interest" description="Disordered" evidence="2">
    <location>
        <begin position="30"/>
        <end position="54"/>
    </location>
</feature>
<feature type="coiled-coil region" evidence="1">
    <location>
        <begin position="1155"/>
        <end position="1182"/>
    </location>
</feature>
<feature type="compositionally biased region" description="Basic and acidic residues" evidence="2">
    <location>
        <begin position="891"/>
        <end position="906"/>
    </location>
</feature>
<dbReference type="AlphaFoldDB" id="A0A7R8V0Y3"/>
<accession>A0A7R8V0Y3</accession>
<feature type="region of interest" description="Disordered" evidence="2">
    <location>
        <begin position="323"/>
        <end position="359"/>
    </location>
</feature>
<reference evidence="3 4" key="1">
    <citation type="submission" date="2020-11" db="EMBL/GenBank/DDBJ databases">
        <authorList>
            <person name="Wallbank WR R."/>
            <person name="Pardo Diaz C."/>
            <person name="Kozak K."/>
            <person name="Martin S."/>
            <person name="Jiggins C."/>
            <person name="Moest M."/>
            <person name="Warren A I."/>
            <person name="Generalovic N T."/>
            <person name="Byers J.R.P. K."/>
            <person name="Montejo-Kovacevich G."/>
            <person name="Yen C E."/>
        </authorList>
    </citation>
    <scope>NUCLEOTIDE SEQUENCE [LARGE SCALE GENOMIC DNA]</scope>
</reference>
<feature type="compositionally biased region" description="Basic and acidic residues" evidence="2">
    <location>
        <begin position="947"/>
        <end position="968"/>
    </location>
</feature>
<evidence type="ECO:0000256" key="1">
    <source>
        <dbReference type="SAM" id="Coils"/>
    </source>
</evidence>
<feature type="region of interest" description="Disordered" evidence="2">
    <location>
        <begin position="718"/>
        <end position="1066"/>
    </location>
</feature>